<comment type="caution">
    <text evidence="3">The sequence shown here is derived from an EMBL/GenBank/DDBJ whole genome shotgun (WGS) entry which is preliminary data.</text>
</comment>
<evidence type="ECO:0000259" key="2">
    <source>
        <dbReference type="Pfam" id="PF01569"/>
    </source>
</evidence>
<name>A0AA88H7A8_NAELO</name>
<dbReference type="InterPro" id="IPR052559">
    <property type="entry name" value="V-haloperoxidase"/>
</dbReference>
<dbReference type="InterPro" id="IPR036938">
    <property type="entry name" value="PAP2/HPO_sf"/>
</dbReference>
<feature type="signal peptide" evidence="1">
    <location>
        <begin position="1"/>
        <end position="31"/>
    </location>
</feature>
<accession>A0AA88H7A8</accession>
<dbReference type="SUPFAM" id="SSF48317">
    <property type="entry name" value="Acid phosphatase/Vanadium-dependent haloperoxidase"/>
    <property type="match status" value="1"/>
</dbReference>
<dbReference type="Gene3D" id="1.10.606.20">
    <property type="match status" value="1"/>
</dbReference>
<evidence type="ECO:0000313" key="3">
    <source>
        <dbReference type="EMBL" id="KAG2393767.1"/>
    </source>
</evidence>
<keyword evidence="4" id="KW-1185">Reference proteome</keyword>
<dbReference type="RefSeq" id="XP_044555661.1">
    <property type="nucleotide sequence ID" value="XM_044697249.1"/>
</dbReference>
<gene>
    <name evidence="3" type="ORF">C9374_007298</name>
</gene>
<feature type="chain" id="PRO_5041725727" description="Phosphatidic acid phosphatase type 2/haloperoxidase domain-containing protein" evidence="1">
    <location>
        <begin position="32"/>
        <end position="649"/>
    </location>
</feature>
<dbReference type="EMBL" id="PYSW02000002">
    <property type="protein sequence ID" value="KAG2393767.1"/>
    <property type="molecule type" value="Genomic_DNA"/>
</dbReference>
<dbReference type="Proteomes" id="UP000816034">
    <property type="component" value="Unassembled WGS sequence"/>
</dbReference>
<evidence type="ECO:0000256" key="1">
    <source>
        <dbReference type="SAM" id="SignalP"/>
    </source>
</evidence>
<sequence length="649" mass="71271">MSVLYSPRDSRPILSVIALLVCLCCSLLVHAQQDFKTTTNPFEYTTQFQLSIVADTSAVLGPVTRYPDAHEKATSFFRNQYGVDISEGGAKLPRGAQVMEGSSSTYVVNYAKVKGFPVVAGSQDLGVHDDTISVMLTEPTVVHGAYGGPNGTWAPANSVLIFGYYTFFYKNNGSVAFPRVTFMGEMPMQFMPDGTLLVDCRLKSVVWGEGMARGIVTYAFDPVENKPYVRVFSSHTYPSIQSDVAPKCAYHTTERFAYKEDFVSKWNNVLLSIVRSRKTAPPVAARAMAILNSAVDDALSTCKRKRFSSRKCSQGTLIATISHAAYRVLASLFPDEIECFTVALKRALEHSLVAALSKNDLEDIKRSAVLVADRVLRCRDNDGSNDFVDYQFSEAENAWKPTAPAYQRFPSLPQWAKVDPFAINEVSSYRQGAPPAIGSPQYEADLLEVQTLGANNSAVRTFDQRRIALFWADGAGTATPPGHWLVITQSVIRQRGLSDLYKISALFKLVSVAVADAGIVAWDHKYYYNTLRPFTAIAQRNRNSNWWPFIPTPPFPEYVSGHSTFSAAAARVLSLALGTDDIQFETVSEGYIQHVRTFSSFSSAAKEAGKSRIYGGIHFEYGNKAGFNAGVAVGNTVFNVLCNGGSCMN</sequence>
<dbReference type="GeneID" id="68099752"/>
<dbReference type="PANTHER" id="PTHR34599:SF1">
    <property type="entry name" value="PHOSPHATIDIC ACID PHOSPHATASE TYPE 2_HALOPEROXIDASE DOMAIN-CONTAINING PROTEIN"/>
    <property type="match status" value="1"/>
</dbReference>
<dbReference type="InterPro" id="IPR000326">
    <property type="entry name" value="PAP2/HPO"/>
</dbReference>
<proteinExistence type="predicted"/>
<dbReference type="PANTHER" id="PTHR34599">
    <property type="entry name" value="PEROXIDASE-RELATED"/>
    <property type="match status" value="1"/>
</dbReference>
<dbReference type="CDD" id="cd03398">
    <property type="entry name" value="PAP2_haloperoxidase"/>
    <property type="match status" value="1"/>
</dbReference>
<dbReference type="Pfam" id="PF01569">
    <property type="entry name" value="PAP2"/>
    <property type="match status" value="1"/>
</dbReference>
<reference evidence="3 4" key="1">
    <citation type="journal article" date="2018" name="BMC Genomics">
        <title>The genome of Naegleria lovaniensis, the basis for a comparative approach to unravel pathogenicity factors of the human pathogenic amoeba N. fowleri.</title>
        <authorList>
            <person name="Liechti N."/>
            <person name="Schurch N."/>
            <person name="Bruggmann R."/>
            <person name="Wittwer M."/>
        </authorList>
    </citation>
    <scope>NUCLEOTIDE SEQUENCE [LARGE SCALE GENOMIC DNA]</scope>
    <source>
        <strain evidence="3 4">ATCC 30569</strain>
    </source>
</reference>
<evidence type="ECO:0000313" key="4">
    <source>
        <dbReference type="Proteomes" id="UP000816034"/>
    </source>
</evidence>
<dbReference type="AlphaFoldDB" id="A0AA88H7A8"/>
<protein>
    <recommendedName>
        <fullName evidence="2">Phosphatidic acid phosphatase type 2/haloperoxidase domain-containing protein</fullName>
    </recommendedName>
</protein>
<feature type="domain" description="Phosphatidic acid phosphatase type 2/haloperoxidase" evidence="2">
    <location>
        <begin position="510"/>
        <end position="639"/>
    </location>
</feature>
<keyword evidence="1" id="KW-0732">Signal</keyword>
<organism evidence="3 4">
    <name type="scientific">Naegleria lovaniensis</name>
    <name type="common">Amoeba</name>
    <dbReference type="NCBI Taxonomy" id="51637"/>
    <lineage>
        <taxon>Eukaryota</taxon>
        <taxon>Discoba</taxon>
        <taxon>Heterolobosea</taxon>
        <taxon>Tetramitia</taxon>
        <taxon>Eutetramitia</taxon>
        <taxon>Vahlkampfiidae</taxon>
        <taxon>Naegleria</taxon>
    </lineage>
</organism>